<evidence type="ECO:0000313" key="1">
    <source>
        <dbReference type="EMBL" id="KAJ3840814.1"/>
    </source>
</evidence>
<sequence length="280" mass="31397">MQPVETHDLSVYYGHGKTPRLGYDGDRPFDVASHFDGGKNVDSPTFDYLTEYTSVTIIVITIMNNQILPDELFSNVRLTSLAAVEESLVRVEALVYVNHHRLDALVLELLQTNQSAFPAVISCVQDDTFEILQRHISSLFSAEPQQFASSTAHRLLTNLSRFLHFVDLPHSASLDLIRSKYPVVDNATLVIESLVTTDFCEDVPVSQGRADFAALRATRTKQKGKSHNRKVSMVLDPKLFKIVGLELPLSRVEADNAILQLLGELKMISDHYLVYLRNPC</sequence>
<dbReference type="EMBL" id="MU806063">
    <property type="protein sequence ID" value="KAJ3840814.1"/>
    <property type="molecule type" value="Genomic_DNA"/>
</dbReference>
<proteinExistence type="predicted"/>
<evidence type="ECO:0000313" key="2">
    <source>
        <dbReference type="Proteomes" id="UP001163846"/>
    </source>
</evidence>
<reference evidence="1" key="1">
    <citation type="submission" date="2022-08" db="EMBL/GenBank/DDBJ databases">
        <authorList>
            <consortium name="DOE Joint Genome Institute"/>
            <person name="Min B."/>
            <person name="Riley R."/>
            <person name="Sierra-Patev S."/>
            <person name="Naranjo-Ortiz M."/>
            <person name="Looney B."/>
            <person name="Konkel Z."/>
            <person name="Slot J.C."/>
            <person name="Sakamoto Y."/>
            <person name="Steenwyk J.L."/>
            <person name="Rokas A."/>
            <person name="Carro J."/>
            <person name="Camarero S."/>
            <person name="Ferreira P."/>
            <person name="Molpeceres G."/>
            <person name="Ruiz-Duenas F.J."/>
            <person name="Serrano A."/>
            <person name="Henrissat B."/>
            <person name="Drula E."/>
            <person name="Hughes K.W."/>
            <person name="Mata J.L."/>
            <person name="Ishikawa N.K."/>
            <person name="Vargas-Isla R."/>
            <person name="Ushijima S."/>
            <person name="Smith C.A."/>
            <person name="Ahrendt S."/>
            <person name="Andreopoulos W."/>
            <person name="He G."/>
            <person name="Labutti K."/>
            <person name="Lipzen A."/>
            <person name="Ng V."/>
            <person name="Sandor L."/>
            <person name="Barry K."/>
            <person name="Martinez A.T."/>
            <person name="Xiao Y."/>
            <person name="Gibbons J.G."/>
            <person name="Terashima K."/>
            <person name="Hibbett D.S."/>
            <person name="Grigoriev I.V."/>
        </authorList>
    </citation>
    <scope>NUCLEOTIDE SEQUENCE</scope>
    <source>
        <strain evidence="1">TFB9207</strain>
    </source>
</reference>
<gene>
    <name evidence="1" type="ORF">F5878DRAFT_723469</name>
</gene>
<organism evidence="1 2">
    <name type="scientific">Lentinula raphanica</name>
    <dbReference type="NCBI Taxonomy" id="153919"/>
    <lineage>
        <taxon>Eukaryota</taxon>
        <taxon>Fungi</taxon>
        <taxon>Dikarya</taxon>
        <taxon>Basidiomycota</taxon>
        <taxon>Agaricomycotina</taxon>
        <taxon>Agaricomycetes</taxon>
        <taxon>Agaricomycetidae</taxon>
        <taxon>Agaricales</taxon>
        <taxon>Marasmiineae</taxon>
        <taxon>Omphalotaceae</taxon>
        <taxon>Lentinula</taxon>
    </lineage>
</organism>
<accession>A0AA38PDC0</accession>
<comment type="caution">
    <text evidence="1">The sequence shown here is derived from an EMBL/GenBank/DDBJ whole genome shotgun (WGS) entry which is preliminary data.</text>
</comment>
<dbReference type="Proteomes" id="UP001163846">
    <property type="component" value="Unassembled WGS sequence"/>
</dbReference>
<dbReference type="AlphaFoldDB" id="A0AA38PDC0"/>
<name>A0AA38PDC0_9AGAR</name>
<protein>
    <submittedName>
        <fullName evidence="1">Uncharacterized protein</fullName>
    </submittedName>
</protein>
<keyword evidence="2" id="KW-1185">Reference proteome</keyword>